<evidence type="ECO:0000259" key="9">
    <source>
        <dbReference type="Pfam" id="PF07715"/>
    </source>
</evidence>
<keyword evidence="11" id="KW-1185">Reference proteome</keyword>
<dbReference type="PROSITE" id="PS52016">
    <property type="entry name" value="TONB_DEPENDENT_REC_3"/>
    <property type="match status" value="1"/>
</dbReference>
<keyword evidence="4 7" id="KW-0812">Transmembrane</keyword>
<evidence type="ECO:0000256" key="6">
    <source>
        <dbReference type="ARBA" id="ARBA00023237"/>
    </source>
</evidence>
<accession>A0ABW1S9P4</accession>
<dbReference type="InterPro" id="IPR036942">
    <property type="entry name" value="Beta-barrel_TonB_sf"/>
</dbReference>
<dbReference type="EMBL" id="JBHSSW010000012">
    <property type="protein sequence ID" value="MFC6198357.1"/>
    <property type="molecule type" value="Genomic_DNA"/>
</dbReference>
<evidence type="ECO:0000256" key="7">
    <source>
        <dbReference type="PROSITE-ProRule" id="PRU01360"/>
    </source>
</evidence>
<organism evidence="10 11">
    <name type="scientific">Ponticaulis profundi</name>
    <dbReference type="NCBI Taxonomy" id="2665222"/>
    <lineage>
        <taxon>Bacteria</taxon>
        <taxon>Pseudomonadati</taxon>
        <taxon>Pseudomonadota</taxon>
        <taxon>Alphaproteobacteria</taxon>
        <taxon>Hyphomonadales</taxon>
        <taxon>Hyphomonadaceae</taxon>
        <taxon>Ponticaulis</taxon>
    </lineage>
</organism>
<feature type="chain" id="PRO_5047304479" evidence="8">
    <location>
        <begin position="23"/>
        <end position="836"/>
    </location>
</feature>
<comment type="caution">
    <text evidence="10">The sequence shown here is derived from an EMBL/GenBank/DDBJ whole genome shotgun (WGS) entry which is preliminary data.</text>
</comment>
<comment type="subcellular location">
    <subcellularLocation>
        <location evidence="1 7">Cell outer membrane</location>
        <topology evidence="1 7">Multi-pass membrane protein</topology>
    </subcellularLocation>
</comment>
<dbReference type="SUPFAM" id="SSF56935">
    <property type="entry name" value="Porins"/>
    <property type="match status" value="1"/>
</dbReference>
<dbReference type="InterPro" id="IPR039426">
    <property type="entry name" value="TonB-dep_rcpt-like"/>
</dbReference>
<dbReference type="Proteomes" id="UP001596303">
    <property type="component" value="Unassembled WGS sequence"/>
</dbReference>
<evidence type="ECO:0000256" key="4">
    <source>
        <dbReference type="ARBA" id="ARBA00022692"/>
    </source>
</evidence>
<reference evidence="11" key="1">
    <citation type="journal article" date="2019" name="Int. J. Syst. Evol. Microbiol.">
        <title>The Global Catalogue of Microorganisms (GCM) 10K type strain sequencing project: providing services to taxonomists for standard genome sequencing and annotation.</title>
        <authorList>
            <consortium name="The Broad Institute Genomics Platform"/>
            <consortium name="The Broad Institute Genome Sequencing Center for Infectious Disease"/>
            <person name="Wu L."/>
            <person name="Ma J."/>
        </authorList>
    </citation>
    <scope>NUCLEOTIDE SEQUENCE [LARGE SCALE GENOMIC DNA]</scope>
    <source>
        <strain evidence="11">CGMCC-1.15741</strain>
    </source>
</reference>
<evidence type="ECO:0000256" key="1">
    <source>
        <dbReference type="ARBA" id="ARBA00004571"/>
    </source>
</evidence>
<gene>
    <name evidence="10" type="ORF">ACFQDM_09715</name>
</gene>
<feature type="domain" description="TonB-dependent receptor plug" evidence="9">
    <location>
        <begin position="61"/>
        <end position="183"/>
    </location>
</feature>
<sequence>MKRVWLMGTVGVIALASFEASAQSTASEPVDLGEIDIVETEAKDDAPAKAYESFDPIDTGTSTISAKSIEAENQGDIDTTELLRKLPNVQLSLNSNRVTQSDLQNIRPSDFVISGGNYYNNNIMVDGVQANAIGDVTESNPAALNEVAGQTAQTFYVDPSLIGEITVRDSNISAEYGDFTGGVVEYELRKPGKEFGVSITSSYQDESLVSYKVADEYRGEDGEVAEAEPEFSIKRYSITADLPVTEDFSLLAGYTRAQSNVGYQMNETYDGTPFDSSDTSQNFLLKALYEITPNLTFEGQVSISPYVGEFESDNRTEDYQKTHSDGLSSYLKLSGLHAGWDWEGQFSFSKSNTEREWDGKNNFSWPSAAPSVDWCSRTNCTSGGFGDLDQTQEDYALKFRAERALASGLLRLGGEVRDTSLEKIRSVDSNAFLSGVVASPLDCNGDTIACIEDEVFLTRRMVYQAYDAEVDVTNEALWAEYERDIADVTLRGGLRYSHDSFLDNNNLAPRVSASWQFRPDWFLTFGANRYYAKNMVAYAIRSQYPDSYSYERDAVVDENGVVSPGDWYLTRHTRSTDYAQAALDTPFSDELTAALTIPTPFNGNFRLKAVHRDGKDEFARSPSDTVTFDEETGTSTTTRLYTVTNNGESEYNGVSAEWSGSYENHALSASLTWSETHRRGGIGDYFDEIDEDALVEDLLYYDGRIITEQELYEITNTEDFATPILASVIWSSKWFQERLSTTVGVYYRGEYETIDDTYENIEIDGVRYDVFDEITIDPYTSVNLNAALEIFDTDAGRGVLDIRVENLLDDLPHTATTSSNPYQMGRSVWLGFNYRY</sequence>
<dbReference type="InterPro" id="IPR037066">
    <property type="entry name" value="Plug_dom_sf"/>
</dbReference>
<evidence type="ECO:0000256" key="5">
    <source>
        <dbReference type="ARBA" id="ARBA00023136"/>
    </source>
</evidence>
<dbReference type="InterPro" id="IPR012910">
    <property type="entry name" value="Plug_dom"/>
</dbReference>
<dbReference type="Pfam" id="PF07715">
    <property type="entry name" value="Plug"/>
    <property type="match status" value="1"/>
</dbReference>
<keyword evidence="8" id="KW-0732">Signal</keyword>
<evidence type="ECO:0000256" key="3">
    <source>
        <dbReference type="ARBA" id="ARBA00022452"/>
    </source>
</evidence>
<evidence type="ECO:0000313" key="10">
    <source>
        <dbReference type="EMBL" id="MFC6198357.1"/>
    </source>
</evidence>
<proteinExistence type="inferred from homology"/>
<dbReference type="RefSeq" id="WP_377378502.1">
    <property type="nucleotide sequence ID" value="NZ_JBHSSW010000012.1"/>
</dbReference>
<comment type="similarity">
    <text evidence="7">Belongs to the TonB-dependent receptor family.</text>
</comment>
<keyword evidence="2 7" id="KW-0813">Transport</keyword>
<evidence type="ECO:0000256" key="2">
    <source>
        <dbReference type="ARBA" id="ARBA00022448"/>
    </source>
</evidence>
<evidence type="ECO:0000313" key="11">
    <source>
        <dbReference type="Proteomes" id="UP001596303"/>
    </source>
</evidence>
<dbReference type="Gene3D" id="2.170.130.10">
    <property type="entry name" value="TonB-dependent receptor, plug domain"/>
    <property type="match status" value="1"/>
</dbReference>
<protein>
    <submittedName>
        <fullName evidence="10">TonB-dependent receptor plug domain-containing protein</fullName>
    </submittedName>
</protein>
<feature type="signal peptide" evidence="8">
    <location>
        <begin position="1"/>
        <end position="22"/>
    </location>
</feature>
<dbReference type="Gene3D" id="2.40.170.20">
    <property type="entry name" value="TonB-dependent receptor, beta-barrel domain"/>
    <property type="match status" value="1"/>
</dbReference>
<keyword evidence="6 7" id="KW-0998">Cell outer membrane</keyword>
<keyword evidence="3 7" id="KW-1134">Transmembrane beta strand</keyword>
<name>A0ABW1S9P4_9PROT</name>
<keyword evidence="5 7" id="KW-0472">Membrane</keyword>
<evidence type="ECO:0000256" key="8">
    <source>
        <dbReference type="SAM" id="SignalP"/>
    </source>
</evidence>
<keyword evidence="10" id="KW-0675">Receptor</keyword>